<evidence type="ECO:0000256" key="1">
    <source>
        <dbReference type="SAM" id="MobiDB-lite"/>
    </source>
</evidence>
<comment type="caution">
    <text evidence="2">The sequence shown here is derived from an EMBL/GenBank/DDBJ whole genome shotgun (WGS) entry which is preliminary data.</text>
</comment>
<accession>A0A9N9K5L0</accession>
<feature type="region of interest" description="Disordered" evidence="1">
    <location>
        <begin position="1"/>
        <end position="45"/>
    </location>
</feature>
<name>A0A9N9K5L0_9GLOM</name>
<evidence type="ECO:0000313" key="2">
    <source>
        <dbReference type="EMBL" id="CAG8811879.1"/>
    </source>
</evidence>
<protein>
    <submittedName>
        <fullName evidence="2">589_t:CDS:1</fullName>
    </submittedName>
</protein>
<feature type="compositionally biased region" description="Acidic residues" evidence="1">
    <location>
        <begin position="19"/>
        <end position="45"/>
    </location>
</feature>
<keyword evidence="3" id="KW-1185">Reference proteome</keyword>
<reference evidence="2" key="1">
    <citation type="submission" date="2021-06" db="EMBL/GenBank/DDBJ databases">
        <authorList>
            <person name="Kallberg Y."/>
            <person name="Tangrot J."/>
            <person name="Rosling A."/>
        </authorList>
    </citation>
    <scope>NUCLEOTIDE SEQUENCE</scope>
    <source>
        <strain evidence="2">MA453B</strain>
    </source>
</reference>
<sequence length="45" mass="5013">DKKKNKTPIKNRITVTISEENENGESEGFVDDGTSEENENNESEG</sequence>
<evidence type="ECO:0000313" key="3">
    <source>
        <dbReference type="Proteomes" id="UP000789405"/>
    </source>
</evidence>
<organism evidence="2 3">
    <name type="scientific">Dentiscutata erythropus</name>
    <dbReference type="NCBI Taxonomy" id="1348616"/>
    <lineage>
        <taxon>Eukaryota</taxon>
        <taxon>Fungi</taxon>
        <taxon>Fungi incertae sedis</taxon>
        <taxon>Mucoromycota</taxon>
        <taxon>Glomeromycotina</taxon>
        <taxon>Glomeromycetes</taxon>
        <taxon>Diversisporales</taxon>
        <taxon>Gigasporaceae</taxon>
        <taxon>Dentiscutata</taxon>
    </lineage>
</organism>
<proteinExistence type="predicted"/>
<gene>
    <name evidence="2" type="ORF">DERYTH_LOCUS25532</name>
</gene>
<dbReference type="AlphaFoldDB" id="A0A9N9K5L0"/>
<dbReference type="EMBL" id="CAJVPY010048081">
    <property type="protein sequence ID" value="CAG8811879.1"/>
    <property type="molecule type" value="Genomic_DNA"/>
</dbReference>
<feature type="non-terminal residue" evidence="2">
    <location>
        <position position="45"/>
    </location>
</feature>
<dbReference type="Proteomes" id="UP000789405">
    <property type="component" value="Unassembled WGS sequence"/>
</dbReference>
<feature type="non-terminal residue" evidence="2">
    <location>
        <position position="1"/>
    </location>
</feature>